<proteinExistence type="predicted"/>
<dbReference type="HOGENOM" id="CLU_144164_1_0_12"/>
<dbReference type="Proteomes" id="UP000006546">
    <property type="component" value="Chromosome"/>
</dbReference>
<dbReference type="AlphaFoldDB" id="F4LJN0"/>
<gene>
    <name evidence="2" type="ordered locus">Trebr_1994</name>
</gene>
<evidence type="ECO:0000313" key="3">
    <source>
        <dbReference type="Proteomes" id="UP000006546"/>
    </source>
</evidence>
<dbReference type="GO" id="GO:0003677">
    <property type="term" value="F:DNA binding"/>
    <property type="evidence" value="ECO:0007669"/>
    <property type="project" value="InterPro"/>
</dbReference>
<dbReference type="InterPro" id="IPR001387">
    <property type="entry name" value="Cro/C1-type_HTH"/>
</dbReference>
<evidence type="ECO:0000259" key="1">
    <source>
        <dbReference type="PROSITE" id="PS50943"/>
    </source>
</evidence>
<dbReference type="PROSITE" id="PS50943">
    <property type="entry name" value="HTH_CROC1"/>
    <property type="match status" value="1"/>
</dbReference>
<dbReference type="CDD" id="cd00093">
    <property type="entry name" value="HTH_XRE"/>
    <property type="match status" value="1"/>
</dbReference>
<protein>
    <submittedName>
        <fullName evidence="2">Helix-turn-helix domain protein</fullName>
    </submittedName>
</protein>
<organism evidence="2 3">
    <name type="scientific">Treponema brennaborense (strain DSM 12168 / CIP 105900 / DD5/3)</name>
    <dbReference type="NCBI Taxonomy" id="906968"/>
    <lineage>
        <taxon>Bacteria</taxon>
        <taxon>Pseudomonadati</taxon>
        <taxon>Spirochaetota</taxon>
        <taxon>Spirochaetia</taxon>
        <taxon>Spirochaetales</taxon>
        <taxon>Treponemataceae</taxon>
        <taxon>Treponema</taxon>
    </lineage>
</organism>
<dbReference type="STRING" id="906968.Trebr_1994"/>
<dbReference type="EMBL" id="CP002696">
    <property type="protein sequence ID" value="AEE17410.1"/>
    <property type="molecule type" value="Genomic_DNA"/>
</dbReference>
<dbReference type="SMART" id="SM00530">
    <property type="entry name" value="HTH_XRE"/>
    <property type="match status" value="1"/>
</dbReference>
<dbReference type="Gene3D" id="1.10.260.40">
    <property type="entry name" value="lambda repressor-like DNA-binding domains"/>
    <property type="match status" value="1"/>
</dbReference>
<feature type="domain" description="HTH cro/C1-type" evidence="1">
    <location>
        <begin position="21"/>
        <end position="64"/>
    </location>
</feature>
<dbReference type="KEGG" id="tbe:Trebr_1994"/>
<name>F4LJN0_TREBD</name>
<dbReference type="RefSeq" id="WP_013759113.1">
    <property type="nucleotide sequence ID" value="NC_015500.1"/>
</dbReference>
<dbReference type="Pfam" id="PF01381">
    <property type="entry name" value="HTH_3"/>
    <property type="match status" value="1"/>
</dbReference>
<reference evidence="3" key="1">
    <citation type="submission" date="2011-04" db="EMBL/GenBank/DDBJ databases">
        <title>The complete genome of Treponema brennaborense DSM 12168.</title>
        <authorList>
            <person name="Lucas S."/>
            <person name="Han J."/>
            <person name="Lapidus A."/>
            <person name="Bruce D."/>
            <person name="Goodwin L."/>
            <person name="Pitluck S."/>
            <person name="Peters L."/>
            <person name="Kyrpides N."/>
            <person name="Mavromatis K."/>
            <person name="Ivanova N."/>
            <person name="Mikhailova N."/>
            <person name="Pagani I."/>
            <person name="Teshima H."/>
            <person name="Detter J.C."/>
            <person name="Tapia R."/>
            <person name="Han C."/>
            <person name="Land M."/>
            <person name="Hauser L."/>
            <person name="Markowitz V."/>
            <person name="Cheng J.-F."/>
            <person name="Hugenholtz P."/>
            <person name="Woyke T."/>
            <person name="Wu D."/>
            <person name="Gronow S."/>
            <person name="Wellnitz S."/>
            <person name="Brambilla E."/>
            <person name="Klenk H.-P."/>
            <person name="Eisen J.A."/>
        </authorList>
    </citation>
    <scope>NUCLEOTIDE SEQUENCE [LARGE SCALE GENOMIC DNA]</scope>
    <source>
        <strain evidence="3">DSM 12168 / CIP 105900 / DD5/3</strain>
    </source>
</reference>
<accession>F4LJN0</accession>
<dbReference type="OrthoDB" id="360800at2"/>
<sequence>MGEREYGKFLKHLRINNEEMLQDMAQKLDIKSSYLSAIESDHRDIPVDLTEKISKVYNLSEEDRQKLHQAELERDRKAVQLDLEKIKDNVLAKETVLSFANRFSSLTDEQLSAIQDILNKKEEVCYRIDCEK</sequence>
<dbReference type="eggNOG" id="COG1426">
    <property type="taxonomic scope" value="Bacteria"/>
</dbReference>
<dbReference type="SUPFAM" id="SSF47413">
    <property type="entry name" value="lambda repressor-like DNA-binding domains"/>
    <property type="match status" value="1"/>
</dbReference>
<evidence type="ECO:0000313" key="2">
    <source>
        <dbReference type="EMBL" id="AEE17410.1"/>
    </source>
</evidence>
<keyword evidence="3" id="KW-1185">Reference proteome</keyword>
<dbReference type="InterPro" id="IPR010982">
    <property type="entry name" value="Lambda_DNA-bd_dom_sf"/>
</dbReference>